<protein>
    <recommendedName>
        <fullName evidence="1">Reverse transcriptase Ty1/copia-type domain-containing protein</fullName>
    </recommendedName>
</protein>
<accession>A0A9Q3C6Q7</accession>
<gene>
    <name evidence="2" type="ORF">O181_017877</name>
</gene>
<reference evidence="2" key="1">
    <citation type="submission" date="2021-03" db="EMBL/GenBank/DDBJ databases">
        <title>Draft genome sequence of rust myrtle Austropuccinia psidii MF-1, a brazilian biotype.</title>
        <authorList>
            <person name="Quecine M.C."/>
            <person name="Pachon D.M.R."/>
            <person name="Bonatelli M.L."/>
            <person name="Correr F.H."/>
            <person name="Franceschini L.M."/>
            <person name="Leite T.F."/>
            <person name="Margarido G.R.A."/>
            <person name="Almeida C.A."/>
            <person name="Ferrarezi J.A."/>
            <person name="Labate C.A."/>
        </authorList>
    </citation>
    <scope>NUCLEOTIDE SEQUENCE</scope>
    <source>
        <strain evidence="2">MF-1</strain>
    </source>
</reference>
<dbReference type="Pfam" id="PF07727">
    <property type="entry name" value="RVT_2"/>
    <property type="match status" value="1"/>
</dbReference>
<feature type="domain" description="Reverse transcriptase Ty1/copia-type" evidence="1">
    <location>
        <begin position="3"/>
        <end position="143"/>
    </location>
</feature>
<dbReference type="AlphaFoldDB" id="A0A9Q3C6Q7"/>
<name>A0A9Q3C6Q7_9BASI</name>
<dbReference type="EMBL" id="AVOT02005082">
    <property type="protein sequence ID" value="MBW0478162.1"/>
    <property type="molecule type" value="Genomic_DNA"/>
</dbReference>
<evidence type="ECO:0000259" key="1">
    <source>
        <dbReference type="Pfam" id="PF07727"/>
    </source>
</evidence>
<dbReference type="OrthoDB" id="3344688at2759"/>
<sequence>MLHYYETWASVGRNETFKVMLSLVVNFNYIPYQFNIEAAFLHGEMDALVHVKQAKGYEEKGKENWVWNLRKSLYGTKQAPRMWKYKLASVLNSLGLISTRSDESLFINAEKSLLLHVHIDDGFIISQLENKITEFLTKLNSNLRKDPLNIWATH</sequence>
<keyword evidence="3" id="KW-1185">Reference proteome</keyword>
<evidence type="ECO:0000313" key="2">
    <source>
        <dbReference type="EMBL" id="MBW0478162.1"/>
    </source>
</evidence>
<organism evidence="2 3">
    <name type="scientific">Austropuccinia psidii MF-1</name>
    <dbReference type="NCBI Taxonomy" id="1389203"/>
    <lineage>
        <taxon>Eukaryota</taxon>
        <taxon>Fungi</taxon>
        <taxon>Dikarya</taxon>
        <taxon>Basidiomycota</taxon>
        <taxon>Pucciniomycotina</taxon>
        <taxon>Pucciniomycetes</taxon>
        <taxon>Pucciniales</taxon>
        <taxon>Sphaerophragmiaceae</taxon>
        <taxon>Austropuccinia</taxon>
    </lineage>
</organism>
<dbReference type="InterPro" id="IPR013103">
    <property type="entry name" value="RVT_2"/>
</dbReference>
<comment type="caution">
    <text evidence="2">The sequence shown here is derived from an EMBL/GenBank/DDBJ whole genome shotgun (WGS) entry which is preliminary data.</text>
</comment>
<proteinExistence type="predicted"/>
<dbReference type="Proteomes" id="UP000765509">
    <property type="component" value="Unassembled WGS sequence"/>
</dbReference>
<evidence type="ECO:0000313" key="3">
    <source>
        <dbReference type="Proteomes" id="UP000765509"/>
    </source>
</evidence>